<accession>A0ABS5K4Y7</accession>
<feature type="transmembrane region" description="Helical" evidence="8">
    <location>
        <begin position="6"/>
        <end position="23"/>
    </location>
</feature>
<protein>
    <submittedName>
        <fullName evidence="10">Lycopene cyclase domain-containing protein</fullName>
    </submittedName>
</protein>
<comment type="pathway">
    <text evidence="2">Carotenoid biosynthesis.</text>
</comment>
<proteinExistence type="predicted"/>
<feature type="transmembrane region" description="Helical" evidence="8">
    <location>
        <begin position="79"/>
        <end position="96"/>
    </location>
</feature>
<dbReference type="NCBIfam" id="TIGR03462">
    <property type="entry name" value="CarR_dom_SF"/>
    <property type="match status" value="1"/>
</dbReference>
<evidence type="ECO:0000313" key="10">
    <source>
        <dbReference type="EMBL" id="MBS2210073.1"/>
    </source>
</evidence>
<reference evidence="10 11" key="1">
    <citation type="journal article" date="2014" name="Int. J. Syst. Evol. Microbiol.">
        <title>Carboxylicivirga gen. nov. in the family Marinilabiliaceae with two novel species, Carboxylicivirga mesophila sp. nov. and Carboxylicivirga taeanensis sp. nov., and reclassification of Cytophaga fermentans as Saccharicrinis fermentans gen. nov., comb. nov.</title>
        <authorList>
            <person name="Yang S.H."/>
            <person name="Seo H.S."/>
            <person name="Woo J.H."/>
            <person name="Oh H.M."/>
            <person name="Jang H."/>
            <person name="Lee J.H."/>
            <person name="Kim S.J."/>
            <person name="Kwon K.K."/>
        </authorList>
    </citation>
    <scope>NUCLEOTIDE SEQUENCE [LARGE SCALE GENOMIC DNA]</scope>
    <source>
        <strain evidence="10 11">JCM 18290</strain>
    </source>
</reference>
<feature type="transmembrane region" description="Helical" evidence="8">
    <location>
        <begin position="108"/>
        <end position="125"/>
    </location>
</feature>
<dbReference type="Proteomes" id="UP000721861">
    <property type="component" value="Unassembled WGS sequence"/>
</dbReference>
<dbReference type="InterPro" id="IPR017825">
    <property type="entry name" value="Lycopene_cyclase_dom"/>
</dbReference>
<evidence type="ECO:0000259" key="9">
    <source>
        <dbReference type="Pfam" id="PF18916"/>
    </source>
</evidence>
<dbReference type="Pfam" id="PF18916">
    <property type="entry name" value="Lycopene_cyc"/>
    <property type="match status" value="2"/>
</dbReference>
<feature type="transmembrane region" description="Helical" evidence="8">
    <location>
        <begin position="156"/>
        <end position="180"/>
    </location>
</feature>
<evidence type="ECO:0000256" key="3">
    <source>
        <dbReference type="ARBA" id="ARBA00022692"/>
    </source>
</evidence>
<feature type="transmembrane region" description="Helical" evidence="8">
    <location>
        <begin position="35"/>
        <end position="53"/>
    </location>
</feature>
<feature type="transmembrane region" description="Helical" evidence="8">
    <location>
        <begin position="131"/>
        <end position="149"/>
    </location>
</feature>
<dbReference type="EMBL" id="JAGUCN010000001">
    <property type="protein sequence ID" value="MBS2210073.1"/>
    <property type="molecule type" value="Genomic_DNA"/>
</dbReference>
<evidence type="ECO:0000256" key="6">
    <source>
        <dbReference type="ARBA" id="ARBA00023136"/>
    </source>
</evidence>
<dbReference type="RefSeq" id="WP_212224364.1">
    <property type="nucleotide sequence ID" value="NZ_JAGUCN010000001.1"/>
</dbReference>
<feature type="domain" description="Lycopene cyclase" evidence="9">
    <location>
        <begin position="5"/>
        <end position="93"/>
    </location>
</feature>
<keyword evidence="3 8" id="KW-0812">Transmembrane</keyword>
<feature type="transmembrane region" description="Helical" evidence="8">
    <location>
        <begin position="205"/>
        <end position="222"/>
    </location>
</feature>
<feature type="domain" description="Lycopene cyclase" evidence="9">
    <location>
        <begin position="130"/>
        <end position="222"/>
    </location>
</feature>
<evidence type="ECO:0000313" key="11">
    <source>
        <dbReference type="Proteomes" id="UP000721861"/>
    </source>
</evidence>
<keyword evidence="4" id="KW-0125">Carotenoid biosynthesis</keyword>
<evidence type="ECO:0000256" key="8">
    <source>
        <dbReference type="SAM" id="Phobius"/>
    </source>
</evidence>
<keyword evidence="7" id="KW-0413">Isomerase</keyword>
<evidence type="ECO:0000256" key="2">
    <source>
        <dbReference type="ARBA" id="ARBA00004829"/>
    </source>
</evidence>
<evidence type="ECO:0000256" key="4">
    <source>
        <dbReference type="ARBA" id="ARBA00022746"/>
    </source>
</evidence>
<comment type="subcellular location">
    <subcellularLocation>
        <location evidence="1">Membrane</location>
        <topology evidence="1">Multi-pass membrane protein</topology>
    </subcellularLocation>
</comment>
<comment type="caution">
    <text evidence="10">The sequence shown here is derived from an EMBL/GenBank/DDBJ whole genome shotgun (WGS) entry which is preliminary data.</text>
</comment>
<keyword evidence="5 8" id="KW-1133">Transmembrane helix</keyword>
<sequence>MKIFTYLIINIACIFIPLVASFYPRHAFVKEWRYFMPANLLVALLFLVWDYYFTRMGIWGFNPDYLTGIYLFNLPLEEVLFFIAIPYACVFTYYAMQYLVNTNPLRSFQSAITLTLSMVFLLTAIGFYGRWYTSLTAALAGVYLLIAFYKQRDLSYVYLSYFIILPFFFLSNGILTGSFIDEPIVWYNNAENLGLRMGTIPVEDSVYGFLLVLMNIDLYEWLKQRARHRKLINIAS</sequence>
<evidence type="ECO:0000256" key="5">
    <source>
        <dbReference type="ARBA" id="ARBA00022989"/>
    </source>
</evidence>
<evidence type="ECO:0000256" key="1">
    <source>
        <dbReference type="ARBA" id="ARBA00004141"/>
    </source>
</evidence>
<organism evidence="10 11">
    <name type="scientific">Carboxylicivirga mesophila</name>
    <dbReference type="NCBI Taxonomy" id="1166478"/>
    <lineage>
        <taxon>Bacteria</taxon>
        <taxon>Pseudomonadati</taxon>
        <taxon>Bacteroidota</taxon>
        <taxon>Bacteroidia</taxon>
        <taxon>Marinilabiliales</taxon>
        <taxon>Marinilabiliaceae</taxon>
        <taxon>Carboxylicivirga</taxon>
    </lineage>
</organism>
<gene>
    <name evidence="10" type="ORF">KEM09_01585</name>
</gene>
<evidence type="ECO:0000256" key="7">
    <source>
        <dbReference type="ARBA" id="ARBA00023235"/>
    </source>
</evidence>
<name>A0ABS5K4Y7_9BACT</name>
<keyword evidence="6 8" id="KW-0472">Membrane</keyword>
<keyword evidence="11" id="KW-1185">Reference proteome</keyword>